<sequence length="542" mass="61160">MHDLILGDKVQIAEQKGAIGVILYSDPYDFAPDLLKNNKTFPEQIWLPPSGAQRGTLLRTNGDPATPFYPSKPYVHRSATEESLRSQGILPSIPVTSIGYRDAVKIFQNLDGAEVAVNRWRGSMETDYRFTGTSLFRLNVNTFISRRPIKNFVAVMHGREEPDRWVLLGNHADAWVKGAIDPGTGTATIGWRPRRTLAFCQWDAEEFGLIGSTEWVEEMKVVLEKRAVAYINVDNINGNTTLQVKAVPLLYRAIVDAAKSQVAHPLPAPEKTIMKGAITGDKSIPAIQSPNSGSDFQRFISFAGVPVADLKLESAPIYSYMLYHSMYEIPWTSDNLVDTSRKTYSALGKCGKLEMARNLAESLIIPFNVEDYGLMLAEYCAKMDAQLLHLKIDLALGEDFYNRKLLFLQEAIEAFQESSNRIQQIVQAFNNNEIALSFRQIDMLNSRLQYLERCFIVDAGIFEERAFFRHSIFTPSDHELYSGISIIIDPAVKWSHAHNSKTKEKQKNADYWLETVRIGFTKLQYTIESAVSLMSLDAFENF</sequence>
<dbReference type="AlphaFoldDB" id="A0A915CNI9"/>
<dbReference type="SUPFAM" id="SSF47672">
    <property type="entry name" value="Transferrin receptor-like dimerisation domain"/>
    <property type="match status" value="1"/>
</dbReference>
<dbReference type="Gene3D" id="3.40.630.10">
    <property type="entry name" value="Zn peptidases"/>
    <property type="match status" value="1"/>
</dbReference>
<dbReference type="Pfam" id="PF04253">
    <property type="entry name" value="TFR_dimer"/>
    <property type="match status" value="1"/>
</dbReference>
<feature type="domain" description="Peptidase M28" evidence="3">
    <location>
        <begin position="151"/>
        <end position="327"/>
    </location>
</feature>
<proteinExistence type="inferred from homology"/>
<accession>A0A915CNI9</accession>
<dbReference type="InterPro" id="IPR046450">
    <property type="entry name" value="PA_dom_sf"/>
</dbReference>
<name>A0A915CNI9_9BILA</name>
<organism evidence="4 5">
    <name type="scientific">Ditylenchus dipsaci</name>
    <dbReference type="NCBI Taxonomy" id="166011"/>
    <lineage>
        <taxon>Eukaryota</taxon>
        <taxon>Metazoa</taxon>
        <taxon>Ecdysozoa</taxon>
        <taxon>Nematoda</taxon>
        <taxon>Chromadorea</taxon>
        <taxon>Rhabditida</taxon>
        <taxon>Tylenchina</taxon>
        <taxon>Tylenchomorpha</taxon>
        <taxon>Sphaerularioidea</taxon>
        <taxon>Anguinidae</taxon>
        <taxon>Anguininae</taxon>
        <taxon>Ditylenchus</taxon>
    </lineage>
</organism>
<dbReference type="FunFam" id="3.40.630.10:FF:000101">
    <property type="entry name" value="N-acetylated alpha-linked acidic dipeptidase like 1"/>
    <property type="match status" value="1"/>
</dbReference>
<dbReference type="InterPro" id="IPR007365">
    <property type="entry name" value="TFR-like_dimer_dom"/>
</dbReference>
<dbReference type="GO" id="GO:0004180">
    <property type="term" value="F:carboxypeptidase activity"/>
    <property type="evidence" value="ECO:0007669"/>
    <property type="project" value="TreeGrafter"/>
</dbReference>
<evidence type="ECO:0000259" key="3">
    <source>
        <dbReference type="Pfam" id="PF04389"/>
    </source>
</evidence>
<dbReference type="InterPro" id="IPR036757">
    <property type="entry name" value="TFR-like_dimer_dom_sf"/>
</dbReference>
<evidence type="ECO:0000259" key="2">
    <source>
        <dbReference type="Pfam" id="PF04253"/>
    </source>
</evidence>
<evidence type="ECO:0000313" key="4">
    <source>
        <dbReference type="Proteomes" id="UP000887574"/>
    </source>
</evidence>
<dbReference type="SUPFAM" id="SSF52025">
    <property type="entry name" value="PA domain"/>
    <property type="match status" value="1"/>
</dbReference>
<evidence type="ECO:0000256" key="1">
    <source>
        <dbReference type="ARBA" id="ARBA00005634"/>
    </source>
</evidence>
<dbReference type="InterPro" id="IPR007484">
    <property type="entry name" value="Peptidase_M28"/>
</dbReference>
<dbReference type="PANTHER" id="PTHR10404:SF46">
    <property type="entry name" value="VACUOLAR PROTEIN SORTING-ASSOCIATED PROTEIN 70"/>
    <property type="match status" value="1"/>
</dbReference>
<dbReference type="InterPro" id="IPR039373">
    <property type="entry name" value="Peptidase_M28B"/>
</dbReference>
<dbReference type="PANTHER" id="PTHR10404">
    <property type="entry name" value="N-ACETYLATED-ALPHA-LINKED ACIDIC DIPEPTIDASE"/>
    <property type="match status" value="1"/>
</dbReference>
<feature type="domain" description="Transferrin receptor-like dimerisation" evidence="2">
    <location>
        <begin position="407"/>
        <end position="483"/>
    </location>
</feature>
<protein>
    <submittedName>
        <fullName evidence="5">Glutamate carboxypeptidase</fullName>
    </submittedName>
</protein>
<keyword evidence="4" id="KW-1185">Reference proteome</keyword>
<dbReference type="Gene3D" id="1.20.930.40">
    <property type="entry name" value="Transferrin receptor-like, dimerisation domain"/>
    <property type="match status" value="1"/>
</dbReference>
<dbReference type="Proteomes" id="UP000887574">
    <property type="component" value="Unplaced"/>
</dbReference>
<dbReference type="Gene3D" id="3.50.30.30">
    <property type="match status" value="1"/>
</dbReference>
<evidence type="ECO:0000313" key="5">
    <source>
        <dbReference type="WBParaSite" id="jg10524"/>
    </source>
</evidence>
<reference evidence="5" key="1">
    <citation type="submission" date="2022-11" db="UniProtKB">
        <authorList>
            <consortium name="WormBaseParasite"/>
        </authorList>
    </citation>
    <scope>IDENTIFICATION</scope>
</reference>
<dbReference type="Pfam" id="PF04389">
    <property type="entry name" value="Peptidase_M28"/>
    <property type="match status" value="1"/>
</dbReference>
<dbReference type="WBParaSite" id="jg10524">
    <property type="protein sequence ID" value="jg10524"/>
    <property type="gene ID" value="jg10524"/>
</dbReference>
<dbReference type="SUPFAM" id="SSF53187">
    <property type="entry name" value="Zn-dependent exopeptidases"/>
    <property type="match status" value="1"/>
</dbReference>
<comment type="similarity">
    <text evidence="1">Belongs to the peptidase M28 family. M28B subfamily.</text>
</comment>